<accession>E0RWE7</accession>
<dbReference type="EMBL" id="CP001810">
    <property type="protein sequence ID" value="ADL34245.1"/>
    <property type="molecule type" value="Genomic_DNA"/>
</dbReference>
<evidence type="ECO:0000313" key="3">
    <source>
        <dbReference type="Proteomes" id="UP000001299"/>
    </source>
</evidence>
<evidence type="ECO:0000313" key="2">
    <source>
        <dbReference type="EMBL" id="ADL34245.1"/>
    </source>
</evidence>
<feature type="transmembrane region" description="Helical" evidence="1">
    <location>
        <begin position="61"/>
        <end position="79"/>
    </location>
</feature>
<evidence type="ECO:0000256" key="1">
    <source>
        <dbReference type="SAM" id="Phobius"/>
    </source>
</evidence>
<feature type="transmembrane region" description="Helical" evidence="1">
    <location>
        <begin position="111"/>
        <end position="131"/>
    </location>
</feature>
<keyword evidence="1" id="KW-0472">Membrane</keyword>
<dbReference type="STRING" id="515622.bpr_I1508"/>
<dbReference type="HOGENOM" id="CLU_1522418_0_0_9"/>
<dbReference type="Proteomes" id="UP000001299">
    <property type="component" value="Chromosome 1"/>
</dbReference>
<keyword evidence="1" id="KW-0812">Transmembrane</keyword>
<name>E0RWE7_BUTPB</name>
<protein>
    <submittedName>
        <fullName evidence="2">Uncharacterized protein</fullName>
    </submittedName>
</protein>
<gene>
    <name evidence="2" type="ordered locus">bpr_I1508</name>
</gene>
<feature type="transmembrane region" description="Helical" evidence="1">
    <location>
        <begin position="21"/>
        <end position="41"/>
    </location>
</feature>
<proteinExistence type="predicted"/>
<dbReference type="RefSeq" id="WP_013280899.1">
    <property type="nucleotide sequence ID" value="NC_014387.1"/>
</dbReference>
<keyword evidence="1" id="KW-1133">Transmembrane helix</keyword>
<sequence>MDDEIRAQLRKYNSNISISGVFIILYSLWIAIKFYLSIAFGPESFRDYFEMSESEYQEARFILIFVFGFFLFIAILFHVRIGLGGIRFGQLYANSSSTLLGKQGKIKKKGFIIWAIIYFVLTVMSLPSDFIGLRDIDTIDTAIATLILDITLSFLLFDMIYSAYKVIKINNQLKEG</sequence>
<feature type="transmembrane region" description="Helical" evidence="1">
    <location>
        <begin position="143"/>
        <end position="164"/>
    </location>
</feature>
<keyword evidence="3" id="KW-1185">Reference proteome</keyword>
<reference evidence="2 3" key="1">
    <citation type="journal article" date="2010" name="PLoS ONE">
        <title>The glycobiome of the rumen bacterium Butyrivibrio proteoclasticus B316(T) highlights adaptation to a polysaccharide-rich environment.</title>
        <authorList>
            <person name="Kelly W.J."/>
            <person name="Leahy S.C."/>
            <person name="Altermann E."/>
            <person name="Yeoman C.J."/>
            <person name="Dunne J.C."/>
            <person name="Kong Z."/>
            <person name="Pacheco D.M."/>
            <person name="Li D."/>
            <person name="Noel S.J."/>
            <person name="Moon C.D."/>
            <person name="Cookson A.L."/>
            <person name="Attwood G.T."/>
        </authorList>
    </citation>
    <scope>NUCLEOTIDE SEQUENCE [LARGE SCALE GENOMIC DNA]</scope>
    <source>
        <strain evidence="3">ATCC 51982 / DSM 14932 / B316</strain>
    </source>
</reference>
<dbReference type="eggNOG" id="ENOG5034770">
    <property type="taxonomic scope" value="Bacteria"/>
</dbReference>
<dbReference type="KEGG" id="bpb:bpr_I1508"/>
<organism evidence="2 3">
    <name type="scientific">Butyrivibrio proteoclasticus (strain ATCC 51982 / DSM 14932 / B316)</name>
    <name type="common">Clostridium proteoclasticum</name>
    <dbReference type="NCBI Taxonomy" id="515622"/>
    <lineage>
        <taxon>Bacteria</taxon>
        <taxon>Bacillati</taxon>
        <taxon>Bacillota</taxon>
        <taxon>Clostridia</taxon>
        <taxon>Lachnospirales</taxon>
        <taxon>Lachnospiraceae</taxon>
        <taxon>Butyrivibrio</taxon>
    </lineage>
</organism>
<dbReference type="AlphaFoldDB" id="E0RWE7"/>